<organism evidence="11 12">
    <name type="scientific">Kitasatospora terrestris</name>
    <dbReference type="NCBI Taxonomy" id="258051"/>
    <lineage>
        <taxon>Bacteria</taxon>
        <taxon>Bacillati</taxon>
        <taxon>Actinomycetota</taxon>
        <taxon>Actinomycetes</taxon>
        <taxon>Kitasatosporales</taxon>
        <taxon>Streptomycetaceae</taxon>
        <taxon>Kitasatospora</taxon>
    </lineage>
</organism>
<dbReference type="InterPro" id="IPR004638">
    <property type="entry name" value="EmrB-like"/>
</dbReference>
<keyword evidence="6 9" id="KW-0472">Membrane</keyword>
<dbReference type="PANTHER" id="PTHR42718">
    <property type="entry name" value="MAJOR FACILITATOR SUPERFAMILY MULTIDRUG TRANSPORTER MFSC"/>
    <property type="match status" value="1"/>
</dbReference>
<evidence type="ECO:0000256" key="2">
    <source>
        <dbReference type="ARBA" id="ARBA00022448"/>
    </source>
</evidence>
<feature type="transmembrane region" description="Helical" evidence="9">
    <location>
        <begin position="488"/>
        <end position="507"/>
    </location>
</feature>
<evidence type="ECO:0000256" key="1">
    <source>
        <dbReference type="ARBA" id="ARBA00004651"/>
    </source>
</evidence>
<dbReference type="InterPro" id="IPR011701">
    <property type="entry name" value="MFS"/>
</dbReference>
<dbReference type="Gene3D" id="1.20.1250.20">
    <property type="entry name" value="MFS general substrate transporter like domains"/>
    <property type="match status" value="1"/>
</dbReference>
<dbReference type="Pfam" id="PF07690">
    <property type="entry name" value="MFS_1"/>
    <property type="match status" value="1"/>
</dbReference>
<dbReference type="RefSeq" id="WP_345701652.1">
    <property type="nucleotide sequence ID" value="NZ_BAABIS010000001.1"/>
</dbReference>
<feature type="transmembrane region" description="Helical" evidence="9">
    <location>
        <begin position="235"/>
        <end position="254"/>
    </location>
</feature>
<keyword evidence="5 9" id="KW-1133">Transmembrane helix</keyword>
<dbReference type="SUPFAM" id="SSF103473">
    <property type="entry name" value="MFS general substrate transporter"/>
    <property type="match status" value="1"/>
</dbReference>
<feature type="transmembrane region" description="Helical" evidence="9">
    <location>
        <begin position="338"/>
        <end position="357"/>
    </location>
</feature>
<feature type="transmembrane region" description="Helical" evidence="9">
    <location>
        <begin position="20"/>
        <end position="45"/>
    </location>
</feature>
<protein>
    <submittedName>
        <fullName evidence="11">MFS transporter</fullName>
    </submittedName>
</protein>
<feature type="transmembrane region" description="Helical" evidence="9">
    <location>
        <begin position="57"/>
        <end position="74"/>
    </location>
</feature>
<keyword evidence="3" id="KW-1003">Cell membrane</keyword>
<evidence type="ECO:0000313" key="11">
    <source>
        <dbReference type="EMBL" id="GAA4885280.1"/>
    </source>
</evidence>
<feature type="region of interest" description="Disordered" evidence="8">
    <location>
        <begin position="511"/>
        <end position="531"/>
    </location>
</feature>
<evidence type="ECO:0000256" key="8">
    <source>
        <dbReference type="SAM" id="MobiDB-lite"/>
    </source>
</evidence>
<dbReference type="NCBIfam" id="TIGR00711">
    <property type="entry name" value="efflux_EmrB"/>
    <property type="match status" value="1"/>
</dbReference>
<dbReference type="InterPro" id="IPR020846">
    <property type="entry name" value="MFS_dom"/>
</dbReference>
<evidence type="ECO:0000259" key="10">
    <source>
        <dbReference type="PROSITE" id="PS50850"/>
    </source>
</evidence>
<evidence type="ECO:0000256" key="5">
    <source>
        <dbReference type="ARBA" id="ARBA00022989"/>
    </source>
</evidence>
<feature type="transmembrane region" description="Helical" evidence="9">
    <location>
        <begin position="363"/>
        <end position="382"/>
    </location>
</feature>
<dbReference type="Gene3D" id="1.20.1720.10">
    <property type="entry name" value="Multidrug resistance protein D"/>
    <property type="match status" value="1"/>
</dbReference>
<dbReference type="EMBL" id="BAABIS010000001">
    <property type="protein sequence ID" value="GAA4885280.1"/>
    <property type="molecule type" value="Genomic_DNA"/>
</dbReference>
<evidence type="ECO:0000256" key="9">
    <source>
        <dbReference type="SAM" id="Phobius"/>
    </source>
</evidence>
<feature type="transmembrane region" description="Helical" evidence="9">
    <location>
        <begin position="110"/>
        <end position="131"/>
    </location>
</feature>
<proteinExistence type="predicted"/>
<evidence type="ECO:0000256" key="4">
    <source>
        <dbReference type="ARBA" id="ARBA00022692"/>
    </source>
</evidence>
<comment type="caution">
    <text evidence="11">The sequence shown here is derived from an EMBL/GenBank/DDBJ whole genome shotgun (WGS) entry which is preliminary data.</text>
</comment>
<dbReference type="Proteomes" id="UP001501752">
    <property type="component" value="Unassembled WGS sequence"/>
</dbReference>
<keyword evidence="2" id="KW-0813">Transport</keyword>
<evidence type="ECO:0000256" key="3">
    <source>
        <dbReference type="ARBA" id="ARBA00022475"/>
    </source>
</evidence>
<gene>
    <name evidence="11" type="ORF">GCM10023235_77910</name>
</gene>
<reference evidence="12" key="1">
    <citation type="journal article" date="2019" name="Int. J. Syst. Evol. Microbiol.">
        <title>The Global Catalogue of Microorganisms (GCM) 10K type strain sequencing project: providing services to taxonomists for standard genome sequencing and annotation.</title>
        <authorList>
            <consortium name="The Broad Institute Genomics Platform"/>
            <consortium name="The Broad Institute Genome Sequencing Center for Infectious Disease"/>
            <person name="Wu L."/>
            <person name="Ma J."/>
        </authorList>
    </citation>
    <scope>NUCLEOTIDE SEQUENCE [LARGE SCALE GENOMIC DNA]</scope>
    <source>
        <strain evidence="12">JCM 13006</strain>
    </source>
</reference>
<feature type="compositionally biased region" description="Pro residues" evidence="8">
    <location>
        <begin position="512"/>
        <end position="523"/>
    </location>
</feature>
<feature type="domain" description="Major facilitator superfamily (MFS) profile" evidence="10">
    <location>
        <begin position="19"/>
        <end position="511"/>
    </location>
</feature>
<keyword evidence="12" id="KW-1185">Reference proteome</keyword>
<evidence type="ECO:0000313" key="12">
    <source>
        <dbReference type="Proteomes" id="UP001501752"/>
    </source>
</evidence>
<dbReference type="PANTHER" id="PTHR42718:SF46">
    <property type="entry name" value="BLR6921 PROTEIN"/>
    <property type="match status" value="1"/>
</dbReference>
<dbReference type="PROSITE" id="PS50850">
    <property type="entry name" value="MFS"/>
    <property type="match status" value="1"/>
</dbReference>
<keyword evidence="7" id="KW-0046">Antibiotic resistance</keyword>
<feature type="transmembrane region" description="Helical" evidence="9">
    <location>
        <begin position="304"/>
        <end position="326"/>
    </location>
</feature>
<feature type="transmembrane region" description="Helical" evidence="9">
    <location>
        <begin position="275"/>
        <end position="298"/>
    </location>
</feature>
<evidence type="ECO:0000256" key="6">
    <source>
        <dbReference type="ARBA" id="ARBA00023136"/>
    </source>
</evidence>
<sequence length="531" mass="54624">MARSTGVPHDGYSEHRWKALAGMCVAAGMVWLSFADFGVAVPTISQELDASLPDLQWANNAFSLSTGALVLAAGRLGDVYGRKRMLCVGLLVMGAVSLVAAFVPGVTGMIVGRAVMGVGAALILPATLALIPPMFPPDEQPRAFGAWMAVAWVGQAAGPAVGGVLTGLLGWRSTFWINAPLALVALWLVHRSAEESTDPNASRHIDLPGLFTSALAAFCLLYGCTAGQEEGFDDPVIIALLVGSVVLAALFVLLEKKVKDPLIDLRLFSSRPFCGALAANSVMNIVFAGVSFLLTLYLQQVRGYGPVAAGLLLLPSTVTILLLNPVGGRVSARRGPRLPVVVGVLLLGVGTLVTALIGRDYTYPLLALGLLVLGAGLGLMSIPLSDTAVAGPPEELAGTASGMFKVTSMLGGAFGVAITVAVQQAVESNQAEKKAKAAGLSSSQVNELVNAVTDSDLAAKILASVDQATQAALTAAFREVQAVGAGRAIALSGLLALAAALLLPLLWRRSEPPGPAQPAGPPETPERLEAA</sequence>
<evidence type="ECO:0000256" key="7">
    <source>
        <dbReference type="ARBA" id="ARBA00023251"/>
    </source>
</evidence>
<dbReference type="PRINTS" id="PR01036">
    <property type="entry name" value="TCRTETB"/>
</dbReference>
<name>A0ABP9EQZ1_9ACTN</name>
<keyword evidence="4 9" id="KW-0812">Transmembrane</keyword>
<comment type="subcellular location">
    <subcellularLocation>
        <location evidence="1">Cell membrane</location>
        <topology evidence="1">Multi-pass membrane protein</topology>
    </subcellularLocation>
</comment>
<feature type="transmembrane region" description="Helical" evidence="9">
    <location>
        <begin position="205"/>
        <end position="223"/>
    </location>
</feature>
<dbReference type="CDD" id="cd17321">
    <property type="entry name" value="MFS_MMR_MDR_like"/>
    <property type="match status" value="1"/>
</dbReference>
<accession>A0ABP9EQZ1</accession>
<feature type="transmembrane region" description="Helical" evidence="9">
    <location>
        <begin position="86"/>
        <end position="104"/>
    </location>
</feature>
<dbReference type="InterPro" id="IPR036259">
    <property type="entry name" value="MFS_trans_sf"/>
</dbReference>
<feature type="transmembrane region" description="Helical" evidence="9">
    <location>
        <begin position="143"/>
        <end position="169"/>
    </location>
</feature>